<evidence type="ECO:0000313" key="2">
    <source>
        <dbReference type="EMBL" id="KAJ3476152.1"/>
    </source>
</evidence>
<evidence type="ECO:0000256" key="1">
    <source>
        <dbReference type="SAM" id="SignalP"/>
    </source>
</evidence>
<feature type="signal peptide" evidence="1">
    <location>
        <begin position="1"/>
        <end position="21"/>
    </location>
</feature>
<evidence type="ECO:0000313" key="3">
    <source>
        <dbReference type="Proteomes" id="UP001212997"/>
    </source>
</evidence>
<dbReference type="Proteomes" id="UP001212997">
    <property type="component" value="Unassembled WGS sequence"/>
</dbReference>
<comment type="caution">
    <text evidence="2">The sequence shown here is derived from an EMBL/GenBank/DDBJ whole genome shotgun (WGS) entry which is preliminary data.</text>
</comment>
<gene>
    <name evidence="2" type="ORF">NLI96_g11359</name>
</gene>
<keyword evidence="3" id="KW-1185">Reference proteome</keyword>
<proteinExistence type="predicted"/>
<dbReference type="EMBL" id="JANAWD010000745">
    <property type="protein sequence ID" value="KAJ3476152.1"/>
    <property type="molecule type" value="Genomic_DNA"/>
</dbReference>
<protein>
    <submittedName>
        <fullName evidence="2">Uncharacterized protein</fullName>
    </submittedName>
</protein>
<reference evidence="2" key="1">
    <citation type="submission" date="2022-07" db="EMBL/GenBank/DDBJ databases">
        <title>Genome Sequence of Physisporinus lineatus.</title>
        <authorList>
            <person name="Buettner E."/>
        </authorList>
    </citation>
    <scope>NUCLEOTIDE SEQUENCE</scope>
    <source>
        <strain evidence="2">VT162</strain>
    </source>
</reference>
<name>A0AAD5URX3_9APHY</name>
<keyword evidence="1" id="KW-0732">Signal</keyword>
<sequence length="76" mass="8431">MSIRTVIVFLQILALASFCFALPISRNATRGPLHHRSILDEQELSPRFMGFDLGNLFFGTSGTGAYKGANSPRPRY</sequence>
<dbReference type="AlphaFoldDB" id="A0AAD5URX3"/>
<feature type="chain" id="PRO_5041940675" evidence="1">
    <location>
        <begin position="22"/>
        <end position="76"/>
    </location>
</feature>
<accession>A0AAD5URX3</accession>
<organism evidence="2 3">
    <name type="scientific">Meripilus lineatus</name>
    <dbReference type="NCBI Taxonomy" id="2056292"/>
    <lineage>
        <taxon>Eukaryota</taxon>
        <taxon>Fungi</taxon>
        <taxon>Dikarya</taxon>
        <taxon>Basidiomycota</taxon>
        <taxon>Agaricomycotina</taxon>
        <taxon>Agaricomycetes</taxon>
        <taxon>Polyporales</taxon>
        <taxon>Meripilaceae</taxon>
        <taxon>Meripilus</taxon>
    </lineage>
</organism>